<gene>
    <name evidence="1" type="ORF">ABR69_03345</name>
</gene>
<dbReference type="SUPFAM" id="SSF53335">
    <property type="entry name" value="S-adenosyl-L-methionine-dependent methyltransferases"/>
    <property type="match status" value="1"/>
</dbReference>
<dbReference type="InterPro" id="IPR029063">
    <property type="entry name" value="SAM-dependent_MTases_sf"/>
</dbReference>
<comment type="caution">
    <text evidence="1">The sequence shown here is derived from an EMBL/GenBank/DDBJ whole genome shotgun (WGS) entry which is preliminary data.</text>
</comment>
<evidence type="ECO:0000313" key="2">
    <source>
        <dbReference type="Proteomes" id="UP000051934"/>
    </source>
</evidence>
<organism evidence="1 2">
    <name type="scientific">OM182 bacterium BACL3 MAG-120507-bin80</name>
    <dbReference type="NCBI Taxonomy" id="1655577"/>
    <lineage>
        <taxon>Bacteria</taxon>
        <taxon>Pseudomonadati</taxon>
        <taxon>Pseudomonadota</taxon>
        <taxon>Gammaproteobacteria</taxon>
        <taxon>OMG group</taxon>
        <taxon>OM182 clade</taxon>
    </lineage>
</organism>
<reference evidence="1 2" key="1">
    <citation type="submission" date="2015-10" db="EMBL/GenBank/DDBJ databases">
        <title>Metagenome-Assembled Genomes uncover a global brackish microbiome.</title>
        <authorList>
            <person name="Hugerth L.W."/>
            <person name="Larsson J."/>
            <person name="Alneberg J."/>
            <person name="Lindh M.V."/>
            <person name="Legrand C."/>
            <person name="Pinhassi J."/>
            <person name="Andersson A.F."/>
        </authorList>
    </citation>
    <scope>NUCLEOTIDE SEQUENCE [LARGE SCALE GENOMIC DNA]</scope>
    <source>
        <strain evidence="1">BACL4 MAG-120507-bin80</strain>
    </source>
</reference>
<evidence type="ECO:0008006" key="3">
    <source>
        <dbReference type="Google" id="ProtNLM"/>
    </source>
</evidence>
<dbReference type="Gene3D" id="3.40.50.150">
    <property type="entry name" value="Vaccinia Virus protein VP39"/>
    <property type="match status" value="1"/>
</dbReference>
<dbReference type="EMBL" id="LIBB01000048">
    <property type="protein sequence ID" value="KRO72756.1"/>
    <property type="molecule type" value="Genomic_DNA"/>
</dbReference>
<dbReference type="PIRSF" id="PIRSF031679">
    <property type="entry name" value="Mtase_Alr7345_prd"/>
    <property type="match status" value="1"/>
</dbReference>
<sequence length="278" mass="30526">MRQGKNSATALIIAIMLGGFATTGYADHHGGSHSSLEALATGAHRSAANILRNAERHPVETLEFFGLEANMTVIEILPSTGWYTEIIAPYVRDQGKFYAAHFSPNASLSYMAPNLRNFEAKMSSDPALYGKVTVRHLNPPHEIVIAPAESADMALTFRNVHNWVMADQQHEFFATFFAALKPGGILGIVEHRAKADAGMEVMRTSGYVTEAYVKELAEAAGFEFVASSEVNANPSDPTVHPRGVWTLPPNFRMGDEDREKYAAIGESDRMTLKFRKPL</sequence>
<evidence type="ECO:0000313" key="1">
    <source>
        <dbReference type="EMBL" id="KRO72756.1"/>
    </source>
</evidence>
<dbReference type="AlphaFoldDB" id="A0A0R2SDB3"/>
<protein>
    <recommendedName>
        <fullName evidence="3">Methyltransferase</fullName>
    </recommendedName>
</protein>
<name>A0A0R2SDB3_9GAMM</name>
<dbReference type="InterPro" id="IPR016980">
    <property type="entry name" value="S-AdoMet-dep_MeTrfase_Alr7345"/>
</dbReference>
<proteinExistence type="predicted"/>
<accession>A0A0R2SDB3</accession>
<dbReference type="Proteomes" id="UP000051934">
    <property type="component" value="Unassembled WGS sequence"/>
</dbReference>